<reference evidence="16" key="2">
    <citation type="submission" date="2025-08" db="UniProtKB">
        <authorList>
            <consortium name="Ensembl"/>
        </authorList>
    </citation>
    <scope>IDENTIFICATION</scope>
</reference>
<feature type="compositionally biased region" description="Polar residues" evidence="14">
    <location>
        <begin position="430"/>
        <end position="442"/>
    </location>
</feature>
<proteinExistence type="inferred from homology"/>
<dbReference type="InterPro" id="IPR013083">
    <property type="entry name" value="Znf_RING/FYVE/PHD"/>
</dbReference>
<keyword evidence="11 12" id="KW-0539">Nucleus</keyword>
<feature type="region of interest" description="Disordered" evidence="14">
    <location>
        <begin position="254"/>
        <end position="323"/>
    </location>
</feature>
<dbReference type="InterPro" id="IPR051657">
    <property type="entry name" value="RNF168/RNF169_E3_ubiq-ligase"/>
</dbReference>
<dbReference type="PROSITE" id="PS50089">
    <property type="entry name" value="ZF_RING_2"/>
    <property type="match status" value="1"/>
</dbReference>
<organism evidence="16 17">
    <name type="scientific">Oreochromis niloticus</name>
    <name type="common">Nile tilapia</name>
    <name type="synonym">Tilapia nilotica</name>
    <dbReference type="NCBI Taxonomy" id="8128"/>
    <lineage>
        <taxon>Eukaryota</taxon>
        <taxon>Metazoa</taxon>
        <taxon>Chordata</taxon>
        <taxon>Craniata</taxon>
        <taxon>Vertebrata</taxon>
        <taxon>Euteleostomi</taxon>
        <taxon>Actinopterygii</taxon>
        <taxon>Neopterygii</taxon>
        <taxon>Teleostei</taxon>
        <taxon>Neoteleostei</taxon>
        <taxon>Acanthomorphata</taxon>
        <taxon>Ovalentaria</taxon>
        <taxon>Cichlomorphae</taxon>
        <taxon>Cichliformes</taxon>
        <taxon>Cichlidae</taxon>
        <taxon>African cichlids</taxon>
        <taxon>Pseudocrenilabrinae</taxon>
        <taxon>Oreochromini</taxon>
        <taxon>Oreochromis</taxon>
    </lineage>
</organism>
<evidence type="ECO:0000256" key="3">
    <source>
        <dbReference type="ARBA" id="ARBA00022679"/>
    </source>
</evidence>
<dbReference type="SMART" id="SM00184">
    <property type="entry name" value="RING"/>
    <property type="match status" value="1"/>
</dbReference>
<dbReference type="GO" id="GO:0008270">
    <property type="term" value="F:zinc ion binding"/>
    <property type="evidence" value="ECO:0007669"/>
    <property type="project" value="UniProtKB-KW"/>
</dbReference>
<dbReference type="CDD" id="cd16550">
    <property type="entry name" value="RING-HC_RNF168"/>
    <property type="match status" value="1"/>
</dbReference>
<dbReference type="PANTHER" id="PTHR23328:SF1">
    <property type="entry name" value="E3 UBIQUITIN-PROTEIN LIGASE RNF168"/>
    <property type="match status" value="1"/>
</dbReference>
<comment type="catalytic activity">
    <reaction evidence="1 12">
        <text>S-ubiquitinyl-[E2 ubiquitin-conjugating enzyme]-L-cysteine + [acceptor protein]-L-lysine = [E2 ubiquitin-conjugating enzyme]-L-cysteine + N(6)-ubiquitinyl-[acceptor protein]-L-lysine.</text>
        <dbReference type="EC" id="2.3.2.27"/>
    </reaction>
</comment>
<dbReference type="KEGG" id="onl:100691685"/>
<evidence type="ECO:0000256" key="8">
    <source>
        <dbReference type="ARBA" id="ARBA00022833"/>
    </source>
</evidence>
<evidence type="ECO:0000256" key="13">
    <source>
        <dbReference type="SAM" id="Coils"/>
    </source>
</evidence>
<dbReference type="GO" id="GO:0061630">
    <property type="term" value="F:ubiquitin protein ligase activity"/>
    <property type="evidence" value="ECO:0007669"/>
    <property type="project" value="UniProtKB-EC"/>
</dbReference>
<dbReference type="GO" id="GO:0031491">
    <property type="term" value="F:nucleosome binding"/>
    <property type="evidence" value="ECO:0007669"/>
    <property type="project" value="TreeGrafter"/>
</dbReference>
<evidence type="ECO:0000256" key="11">
    <source>
        <dbReference type="ARBA" id="ARBA00023242"/>
    </source>
</evidence>
<dbReference type="AlphaFoldDB" id="I3KKU2"/>
<dbReference type="GO" id="GO:0006325">
    <property type="term" value="P:chromatin organization"/>
    <property type="evidence" value="ECO:0007669"/>
    <property type="project" value="UniProtKB-KW"/>
</dbReference>
<dbReference type="InterPro" id="IPR001841">
    <property type="entry name" value="Znf_RING"/>
</dbReference>
<evidence type="ECO:0000259" key="15">
    <source>
        <dbReference type="PROSITE" id="PS50089"/>
    </source>
</evidence>
<dbReference type="eggNOG" id="KOG4159">
    <property type="taxonomic scope" value="Eukaryota"/>
</dbReference>
<accession>I3KKU2</accession>
<protein>
    <recommendedName>
        <fullName evidence="2">RING-type E3 ubiquitin transferase</fullName>
        <ecNumber evidence="2">2.3.2.27</ecNumber>
    </recommendedName>
</protein>
<feature type="region of interest" description="Disordered" evidence="14">
    <location>
        <begin position="362"/>
        <end position="442"/>
    </location>
</feature>
<keyword evidence="10 12" id="KW-0234">DNA repair</keyword>
<evidence type="ECO:0000256" key="6">
    <source>
        <dbReference type="ARBA" id="ARBA00022771"/>
    </source>
</evidence>
<dbReference type="GO" id="GO:0006302">
    <property type="term" value="P:double-strand break repair"/>
    <property type="evidence" value="ECO:0007669"/>
    <property type="project" value="UniProtKB-UniRule"/>
</dbReference>
<evidence type="ECO:0000256" key="1">
    <source>
        <dbReference type="ARBA" id="ARBA00000900"/>
    </source>
</evidence>
<dbReference type="GO" id="GO:0035861">
    <property type="term" value="C:site of double-strand break"/>
    <property type="evidence" value="ECO:0007669"/>
    <property type="project" value="TreeGrafter"/>
</dbReference>
<dbReference type="CTD" id="165918"/>
<evidence type="ECO:0000313" key="17">
    <source>
        <dbReference type="Proteomes" id="UP000005207"/>
    </source>
</evidence>
<comment type="subcellular location">
    <subcellularLocation>
        <location evidence="12">Nucleus</location>
    </subcellularLocation>
    <text evidence="12">Localizes to double-strand breaks (DSBs) sites of DNA damage.</text>
</comment>
<dbReference type="PANTHER" id="PTHR23328">
    <property type="entry name" value="RING-TYPE DOMAIN-CONTAINING PROTEIN"/>
    <property type="match status" value="1"/>
</dbReference>
<dbReference type="STRING" id="8128.ENSONIP00000021737"/>
<dbReference type="OrthoDB" id="426657at2759"/>
<keyword evidence="5 12" id="KW-0227">DNA damage</keyword>
<comment type="similarity">
    <text evidence="12">Belongs to the RNF168 family.</text>
</comment>
<keyword evidence="8 12" id="KW-0862">Zinc</keyword>
<comment type="domain">
    <text evidence="12">The MIU motif (motif interacting with ubiquitin) mediates the interaction with both 'Lys-48'- and 'Lys-63'-linked ubiquitin chains. The UMI motif mediates interaction with ubiquitin with a preference for 'Lys-63'-linked ubiquitin. The specificity for different types of ubiquitin is mediated by juxtaposition of ubiquitin-binding motifs (MIU and UMI motifs) with LR motifs (LRMs).</text>
</comment>
<feature type="compositionally biased region" description="Low complexity" evidence="14">
    <location>
        <begin position="413"/>
        <end position="429"/>
    </location>
</feature>
<dbReference type="RefSeq" id="XP_005462783.1">
    <property type="nucleotide sequence ID" value="XM_005462726.3"/>
</dbReference>
<dbReference type="HAMAP" id="MF_03066">
    <property type="entry name" value="RNF168"/>
    <property type="match status" value="1"/>
</dbReference>
<feature type="domain" description="RING-type" evidence="15">
    <location>
        <begin position="28"/>
        <end position="67"/>
    </location>
</feature>
<evidence type="ECO:0000256" key="4">
    <source>
        <dbReference type="ARBA" id="ARBA00022723"/>
    </source>
</evidence>
<evidence type="ECO:0000256" key="10">
    <source>
        <dbReference type="ARBA" id="ARBA00023204"/>
    </source>
</evidence>
<evidence type="ECO:0000256" key="5">
    <source>
        <dbReference type="ARBA" id="ARBA00022763"/>
    </source>
</evidence>
<reference evidence="17" key="1">
    <citation type="submission" date="2012-01" db="EMBL/GenBank/DDBJ databases">
        <title>The Genome Sequence of Oreochromis niloticus (Nile Tilapia).</title>
        <authorList>
            <consortium name="Broad Institute Genome Assembly Team"/>
            <consortium name="Broad Institute Sequencing Platform"/>
            <person name="Di Palma F."/>
            <person name="Johnson J."/>
            <person name="Lander E.S."/>
            <person name="Lindblad-Toh K."/>
        </authorList>
    </citation>
    <scope>NUCLEOTIDE SEQUENCE [LARGE SCALE GENOMIC DNA]</scope>
</reference>
<sequence>MSPVSEVESSDVGGRGQETTLSKEDCLCPVCLEIFMEPVTLPCTHTFCKVCFLESVDKATLCCPMCRKRVSTWARLHSRNNTLVNETLWRRVQTCFPRQCEHRLSGQGEVEDPHSALVCFRRVSEPGELRQEYEDQITKLTKEKRELQEEERKASEEYIQRLLAEEEQLLRDERKRRDEDERLARLLSDQLNPPPLEDRGHVAVTPLKKKKAASVGHIEKFLSPRVAPPSSTCSSTCSSTSSHVSNKENILVSEAALPAERRPPQLDYYGPETDLRPPEEVAERQPGSQAIRDGGCSSVKRKSSELEATEEVTADTKRVSPHFLGSSSFSLLEAAEQELQERRRQEEDDRQLALILQKQLDQEEKRCATDRSKGSTDAYQLRPHRGAEQEGRTSIMPGRPSRRTPKNCTAKPSAASSSSSSSSSGKGSKQTLLTEMFSTLSS</sequence>
<dbReference type="GO" id="GO:0042393">
    <property type="term" value="F:histone binding"/>
    <property type="evidence" value="ECO:0007669"/>
    <property type="project" value="UniProtKB-UniRule"/>
</dbReference>
<feature type="short sequence motif" description="LR motif 2" evidence="12">
    <location>
        <begin position="371"/>
        <end position="382"/>
    </location>
</feature>
<dbReference type="Gene3D" id="3.30.40.10">
    <property type="entry name" value="Zinc/RING finger domain, C3HC4 (zinc finger)"/>
    <property type="match status" value="1"/>
</dbReference>
<dbReference type="InParanoid" id="I3KKU2"/>
<keyword evidence="9 12" id="KW-0156">Chromatin regulator</keyword>
<keyword evidence="17" id="KW-1185">Reference proteome</keyword>
<name>I3KKU2_ORENI</name>
<dbReference type="UniPathway" id="UPA00143"/>
<keyword evidence="7 12" id="KW-0833">Ubl conjugation pathway</keyword>
<keyword evidence="3 12" id="KW-0808">Transferase</keyword>
<evidence type="ECO:0000256" key="2">
    <source>
        <dbReference type="ARBA" id="ARBA00012483"/>
    </source>
</evidence>
<evidence type="ECO:0000256" key="14">
    <source>
        <dbReference type="SAM" id="MobiDB-lite"/>
    </source>
</evidence>
<comment type="pathway">
    <text evidence="12">Protein modification; protein ubiquitination.</text>
</comment>
<reference evidence="16" key="3">
    <citation type="submission" date="2025-09" db="UniProtKB">
        <authorList>
            <consortium name="Ensembl"/>
        </authorList>
    </citation>
    <scope>IDENTIFICATION</scope>
</reference>
<dbReference type="GO" id="GO:0005634">
    <property type="term" value="C:nucleus"/>
    <property type="evidence" value="ECO:0007669"/>
    <property type="project" value="UniProtKB-SubCell"/>
</dbReference>
<dbReference type="GeneTree" id="ENSGT00940000153680"/>
<dbReference type="GO" id="GO:0043130">
    <property type="term" value="F:ubiquitin binding"/>
    <property type="evidence" value="ECO:0007669"/>
    <property type="project" value="UniProtKB-UniRule"/>
</dbReference>
<dbReference type="CDD" id="cd22265">
    <property type="entry name" value="UDM1_RNF168"/>
    <property type="match status" value="1"/>
</dbReference>
<dbReference type="Ensembl" id="ENSONIT00000021756.2">
    <property type="protein sequence ID" value="ENSONIP00000021737.1"/>
    <property type="gene ID" value="ENSONIG00000017234.2"/>
</dbReference>
<feature type="compositionally biased region" description="Basic and acidic residues" evidence="14">
    <location>
        <begin position="273"/>
        <end position="283"/>
    </location>
</feature>
<dbReference type="EC" id="2.3.2.27" evidence="2"/>
<comment type="caution">
    <text evidence="12">Lacks conserved residue(s) required for the propagation of feature annotation.</text>
</comment>
<dbReference type="GO" id="GO:0045739">
    <property type="term" value="P:positive regulation of DNA repair"/>
    <property type="evidence" value="ECO:0007669"/>
    <property type="project" value="UniProtKB-UniRule"/>
</dbReference>
<feature type="short sequence motif" description="LR motif 1" evidence="12">
    <location>
        <begin position="123"/>
        <end position="141"/>
    </location>
</feature>
<dbReference type="Proteomes" id="UP000005207">
    <property type="component" value="Linkage group LG14"/>
</dbReference>
<feature type="short sequence motif" description="UMI motif" evidence="12">
    <location>
        <begin position="156"/>
        <end position="164"/>
    </location>
</feature>
<evidence type="ECO:0000256" key="9">
    <source>
        <dbReference type="ARBA" id="ARBA00022853"/>
    </source>
</evidence>
<keyword evidence="6 12" id="KW-0863">Zinc-finger</keyword>
<evidence type="ECO:0000313" key="16">
    <source>
        <dbReference type="Ensembl" id="ENSONIP00000021737.1"/>
    </source>
</evidence>
<gene>
    <name evidence="16" type="primary">rnf168</name>
    <name evidence="12" type="synonym">RNF168</name>
</gene>
<dbReference type="Pfam" id="PF00097">
    <property type="entry name" value="zf-C3HC4"/>
    <property type="match status" value="1"/>
</dbReference>
<dbReference type="GO" id="GO:0016567">
    <property type="term" value="P:protein ubiquitination"/>
    <property type="evidence" value="ECO:0007669"/>
    <property type="project" value="UniProtKB-UniRule"/>
</dbReference>
<feature type="coiled-coil region" evidence="13">
    <location>
        <begin position="130"/>
        <end position="183"/>
    </location>
</feature>
<dbReference type="SUPFAM" id="SSF57850">
    <property type="entry name" value="RING/U-box"/>
    <property type="match status" value="1"/>
</dbReference>
<dbReference type="HOGENOM" id="CLU_052187_0_0_1"/>
<evidence type="ECO:0000256" key="12">
    <source>
        <dbReference type="HAMAP-Rule" id="MF_03066"/>
    </source>
</evidence>
<dbReference type="RefSeq" id="XP_013121271.1">
    <property type="nucleotide sequence ID" value="XM_013265817.3"/>
</dbReference>
<keyword evidence="4 12" id="KW-0479">Metal-binding</keyword>
<dbReference type="OMA" id="RPRVCQP"/>
<feature type="compositionally biased region" description="Basic and acidic residues" evidence="14">
    <location>
        <begin position="362"/>
        <end position="374"/>
    </location>
</feature>
<dbReference type="CDD" id="cd21952">
    <property type="entry name" value="MIU2_RNF168"/>
    <property type="match status" value="1"/>
</dbReference>
<keyword evidence="13" id="KW-0175">Coiled coil</keyword>
<evidence type="ECO:0000256" key="7">
    <source>
        <dbReference type="ARBA" id="ARBA00022786"/>
    </source>
</evidence>
<dbReference type="InterPro" id="IPR034725">
    <property type="entry name" value="RNF168"/>
</dbReference>
<dbReference type="GeneID" id="100691685"/>
<dbReference type="FunCoup" id="I3KKU2">
    <property type="interactions" value="718"/>
</dbReference>
<dbReference type="GO" id="GO:0000151">
    <property type="term" value="C:ubiquitin ligase complex"/>
    <property type="evidence" value="ECO:0007669"/>
    <property type="project" value="UniProtKB-UniRule"/>
</dbReference>
<dbReference type="GO" id="GO:0010212">
    <property type="term" value="P:response to ionizing radiation"/>
    <property type="evidence" value="ECO:0007669"/>
    <property type="project" value="UniProtKB-UniRule"/>
</dbReference>
<dbReference type="InterPro" id="IPR018957">
    <property type="entry name" value="Znf_C3HC4_RING-type"/>
</dbReference>